<comment type="caution">
    <text evidence="1">The sequence shown here is derived from an EMBL/GenBank/DDBJ whole genome shotgun (WGS) entry which is preliminary data.</text>
</comment>
<proteinExistence type="predicted"/>
<name>A0A9W9RQF6_9EURO</name>
<accession>A0A9W9RQF6</accession>
<dbReference type="AlphaFoldDB" id="A0A9W9RQF6"/>
<reference evidence="1" key="2">
    <citation type="journal article" date="2023" name="IMA Fungus">
        <title>Comparative genomic study of the Penicillium genus elucidates a diverse pangenome and 15 lateral gene transfer events.</title>
        <authorList>
            <person name="Petersen C."/>
            <person name="Sorensen T."/>
            <person name="Nielsen M.R."/>
            <person name="Sondergaard T.E."/>
            <person name="Sorensen J.L."/>
            <person name="Fitzpatrick D.A."/>
            <person name="Frisvad J.C."/>
            <person name="Nielsen K.L."/>
        </authorList>
    </citation>
    <scope>NUCLEOTIDE SEQUENCE</scope>
    <source>
        <strain evidence="1">IBT 29864</strain>
    </source>
</reference>
<gene>
    <name evidence="1" type="ORF">N7496_009964</name>
</gene>
<dbReference type="EMBL" id="JAPZBS010000008">
    <property type="protein sequence ID" value="KAJ5364251.1"/>
    <property type="molecule type" value="Genomic_DNA"/>
</dbReference>
<dbReference type="RefSeq" id="XP_056551877.1">
    <property type="nucleotide sequence ID" value="XM_056702877.1"/>
</dbReference>
<sequence>MSLTLDGWYPEISIDALAIHHDSRLSEFKWLNYPGEDLTKNDLEALGDRCISLRDFTLTIRRSQGDLTEANLYKTLGSLPRLQSISPNLQVSKRYSPTDNDEDDNGNLFNALIDDEFDRIIPSEVLGDGPDSSEACNGAMHEQLINCALDKILAKSIFDTISSEKPQVSLPLEELALKITNVGHFGMVDCPAHFLYVLFHLCRPWRDTRNIRDDCRHEIRIEE</sequence>
<evidence type="ECO:0000313" key="2">
    <source>
        <dbReference type="Proteomes" id="UP001147782"/>
    </source>
</evidence>
<dbReference type="OrthoDB" id="3945550at2759"/>
<evidence type="ECO:0000313" key="1">
    <source>
        <dbReference type="EMBL" id="KAJ5364251.1"/>
    </source>
</evidence>
<reference evidence="1" key="1">
    <citation type="submission" date="2022-11" db="EMBL/GenBank/DDBJ databases">
        <authorList>
            <person name="Petersen C."/>
        </authorList>
    </citation>
    <scope>NUCLEOTIDE SEQUENCE</scope>
    <source>
        <strain evidence="1">IBT 29864</strain>
    </source>
</reference>
<protein>
    <submittedName>
        <fullName evidence="1">Uncharacterized protein</fullName>
    </submittedName>
</protein>
<dbReference type="GeneID" id="81442056"/>
<dbReference type="Proteomes" id="UP001147782">
    <property type="component" value="Unassembled WGS sequence"/>
</dbReference>
<organism evidence="1 2">
    <name type="scientific">Penicillium cataractarum</name>
    <dbReference type="NCBI Taxonomy" id="2100454"/>
    <lineage>
        <taxon>Eukaryota</taxon>
        <taxon>Fungi</taxon>
        <taxon>Dikarya</taxon>
        <taxon>Ascomycota</taxon>
        <taxon>Pezizomycotina</taxon>
        <taxon>Eurotiomycetes</taxon>
        <taxon>Eurotiomycetidae</taxon>
        <taxon>Eurotiales</taxon>
        <taxon>Aspergillaceae</taxon>
        <taxon>Penicillium</taxon>
    </lineage>
</organism>
<keyword evidence="2" id="KW-1185">Reference proteome</keyword>